<evidence type="ECO:0000256" key="9">
    <source>
        <dbReference type="ARBA" id="ARBA00022898"/>
    </source>
</evidence>
<evidence type="ECO:0000256" key="12">
    <source>
        <dbReference type="ARBA" id="ARBA00031427"/>
    </source>
</evidence>
<dbReference type="InterPro" id="IPR036052">
    <property type="entry name" value="TrpB-like_PALP_sf"/>
</dbReference>
<comment type="catalytic activity">
    <reaction evidence="1">
        <text>L-threonine = 2-oxobutanoate + NH4(+)</text>
        <dbReference type="Rhea" id="RHEA:22108"/>
        <dbReference type="ChEBI" id="CHEBI:16763"/>
        <dbReference type="ChEBI" id="CHEBI:28938"/>
        <dbReference type="ChEBI" id="CHEBI:57926"/>
        <dbReference type="EC" id="4.3.1.19"/>
    </reaction>
</comment>
<dbReference type="EMBL" id="CP003587">
    <property type="protein sequence ID" value="AGY58305.1"/>
    <property type="molecule type" value="Genomic_DNA"/>
</dbReference>
<evidence type="ECO:0000256" key="3">
    <source>
        <dbReference type="ARBA" id="ARBA00001933"/>
    </source>
</evidence>
<dbReference type="STRING" id="1183438.GKIL_2059"/>
<dbReference type="PANTHER" id="PTHR43050:SF1">
    <property type="entry name" value="SERINE RACEMASE"/>
    <property type="match status" value="1"/>
</dbReference>
<sequence length="333" mass="35305">MTTPGTLPVDYGDIEAAAHRLAGVAHRTPVLTSRTVDALSGAQVYFKCENFQRTGSFKFRGAYNALSQLTDEQRQRGVIAYSSGNHAQAVALAGQLLAIPTLIVMPEDAPRIKRWATEGYGAEVILYDRRRTTREAVAEKLIAERGTTLIPPFDHPQVVAGQGTAARELFSQAAPLDVLVVCCGGGGLLSGSAIAAHALAPTCRVIGAEPAQADDAARSFRTGVLHTVHNPDTIADGARTPSLGQITFALVRHYVHDIVTVEEAAIVRAMFFLWERLKIVVEPTGALATAALLEGKVARKGERVGVIVSGGNVDVGAMAGYADKSFLEGEPRG</sequence>
<dbReference type="GO" id="GO:0003941">
    <property type="term" value="F:L-serine ammonia-lyase activity"/>
    <property type="evidence" value="ECO:0007669"/>
    <property type="project" value="TreeGrafter"/>
</dbReference>
<dbReference type="GO" id="GO:0030170">
    <property type="term" value="F:pyridoxal phosphate binding"/>
    <property type="evidence" value="ECO:0007669"/>
    <property type="project" value="InterPro"/>
</dbReference>
<keyword evidence="10 14" id="KW-0456">Lyase</keyword>
<dbReference type="eggNOG" id="COG1171">
    <property type="taxonomic scope" value="Bacteria"/>
</dbReference>
<dbReference type="PANTHER" id="PTHR43050">
    <property type="entry name" value="SERINE / THREONINE RACEMASE FAMILY MEMBER"/>
    <property type="match status" value="1"/>
</dbReference>
<dbReference type="CDD" id="cd01562">
    <property type="entry name" value="Thr-dehyd"/>
    <property type="match status" value="1"/>
</dbReference>
<dbReference type="InterPro" id="IPR001926">
    <property type="entry name" value="TrpB-like_PALP"/>
</dbReference>
<dbReference type="OrthoDB" id="9811476at2"/>
<dbReference type="AlphaFoldDB" id="U5QKY7"/>
<dbReference type="RefSeq" id="WP_023173436.1">
    <property type="nucleotide sequence ID" value="NC_022600.1"/>
</dbReference>
<dbReference type="FunFam" id="3.40.50.1100:FF:000007">
    <property type="entry name" value="L-threonine dehydratase catabolic TdcB"/>
    <property type="match status" value="1"/>
</dbReference>
<evidence type="ECO:0000256" key="11">
    <source>
        <dbReference type="ARBA" id="ARBA00025527"/>
    </source>
</evidence>
<evidence type="ECO:0000256" key="10">
    <source>
        <dbReference type="ARBA" id="ARBA00023239"/>
    </source>
</evidence>
<dbReference type="PATRIC" id="fig|1183438.3.peg.2021"/>
<dbReference type="PROSITE" id="PS00165">
    <property type="entry name" value="DEHYDRATASE_SER_THR"/>
    <property type="match status" value="1"/>
</dbReference>
<feature type="domain" description="Tryptophan synthase beta chain-like PALP" evidence="13">
    <location>
        <begin position="26"/>
        <end position="310"/>
    </location>
</feature>
<comment type="cofactor">
    <cofactor evidence="3">
        <name>pyridoxal 5'-phosphate</name>
        <dbReference type="ChEBI" id="CHEBI:597326"/>
    </cofactor>
</comment>
<keyword evidence="9" id="KW-0663">Pyridoxal phosphate</keyword>
<evidence type="ECO:0000313" key="14">
    <source>
        <dbReference type="EMBL" id="AGY58305.1"/>
    </source>
</evidence>
<gene>
    <name evidence="14" type="primary">ilvA</name>
    <name evidence="14" type="ORF">GKIL_2059</name>
</gene>
<evidence type="ECO:0000256" key="8">
    <source>
        <dbReference type="ARBA" id="ARBA00022842"/>
    </source>
</evidence>
<dbReference type="EC" id="4.3.1.19" evidence="7"/>
<evidence type="ECO:0000256" key="1">
    <source>
        <dbReference type="ARBA" id="ARBA00001274"/>
    </source>
</evidence>
<evidence type="ECO:0000256" key="4">
    <source>
        <dbReference type="ARBA" id="ARBA00001936"/>
    </source>
</evidence>
<dbReference type="SUPFAM" id="SSF53686">
    <property type="entry name" value="Tryptophan synthase beta subunit-like PLP-dependent enzymes"/>
    <property type="match status" value="1"/>
</dbReference>
<evidence type="ECO:0000313" key="15">
    <source>
        <dbReference type="Proteomes" id="UP000017396"/>
    </source>
</evidence>
<dbReference type="InterPro" id="IPR000634">
    <property type="entry name" value="Ser/Thr_deHydtase_PyrdxlP-BS"/>
</dbReference>
<dbReference type="GO" id="GO:0018114">
    <property type="term" value="F:threonine racemase activity"/>
    <property type="evidence" value="ECO:0007669"/>
    <property type="project" value="TreeGrafter"/>
</dbReference>
<dbReference type="HOGENOM" id="CLU_021152_4_2_3"/>
<dbReference type="GO" id="GO:0000287">
    <property type="term" value="F:magnesium ion binding"/>
    <property type="evidence" value="ECO:0007669"/>
    <property type="project" value="TreeGrafter"/>
</dbReference>
<reference evidence="14 15" key="1">
    <citation type="journal article" date="2013" name="PLoS ONE">
        <title>Cultivation and Complete Genome Sequencing of Gloeobacter kilaueensis sp. nov., from a Lava Cave in Kilauea Caldera, Hawai'i.</title>
        <authorList>
            <person name="Saw J.H."/>
            <person name="Schatz M."/>
            <person name="Brown M.V."/>
            <person name="Kunkel D.D."/>
            <person name="Foster J.S."/>
            <person name="Shick H."/>
            <person name="Christensen S."/>
            <person name="Hou S."/>
            <person name="Wan X."/>
            <person name="Donachie S.P."/>
        </authorList>
    </citation>
    <scope>NUCLEOTIDE SEQUENCE [LARGE SCALE GENOMIC DNA]</scope>
    <source>
        <strain evidence="15">JS</strain>
    </source>
</reference>
<comment type="cofactor">
    <cofactor evidence="2">
        <name>Ca(2+)</name>
        <dbReference type="ChEBI" id="CHEBI:29108"/>
    </cofactor>
</comment>
<proteinExistence type="inferred from homology"/>
<keyword evidence="8" id="KW-0460">Magnesium</keyword>
<evidence type="ECO:0000256" key="7">
    <source>
        <dbReference type="ARBA" id="ARBA00012096"/>
    </source>
</evidence>
<comment type="similarity">
    <text evidence="6">Belongs to the serine/threonine dehydratase family.</text>
</comment>
<protein>
    <recommendedName>
        <fullName evidence="7">threonine ammonia-lyase</fullName>
        <ecNumber evidence="7">4.3.1.19</ecNumber>
    </recommendedName>
    <alternativeName>
        <fullName evidence="12">Threonine deaminase</fullName>
    </alternativeName>
</protein>
<comment type="cofactor">
    <cofactor evidence="5">
        <name>Mg(2+)</name>
        <dbReference type="ChEBI" id="CHEBI:18420"/>
    </cofactor>
</comment>
<dbReference type="GO" id="GO:0030378">
    <property type="term" value="F:serine racemase activity"/>
    <property type="evidence" value="ECO:0007669"/>
    <property type="project" value="TreeGrafter"/>
</dbReference>
<evidence type="ECO:0000256" key="2">
    <source>
        <dbReference type="ARBA" id="ARBA00001913"/>
    </source>
</evidence>
<dbReference type="KEGG" id="glj:GKIL_2059"/>
<evidence type="ECO:0000256" key="5">
    <source>
        <dbReference type="ARBA" id="ARBA00001946"/>
    </source>
</evidence>
<comment type="cofactor">
    <cofactor evidence="4">
        <name>Mn(2+)</name>
        <dbReference type="ChEBI" id="CHEBI:29035"/>
    </cofactor>
</comment>
<dbReference type="Gene3D" id="3.40.50.1100">
    <property type="match status" value="2"/>
</dbReference>
<dbReference type="FunFam" id="3.40.50.1100:FF:000005">
    <property type="entry name" value="Threonine dehydratase catabolic"/>
    <property type="match status" value="1"/>
</dbReference>
<comment type="function">
    <text evidence="11">Catalyzes the anaerobic formation of alpha-ketobutyrate and ammonia from threonine in a two-step reaction. The first step involved a dehydration of threonine and a production of enamine intermediates (aminocrotonate), which tautomerizes to its imine form (iminobutyrate). Both intermediates are unstable and short-lived. The second step is the nonenzymatic hydrolysis of the enamine/imine intermediates to form 2-ketobutyrate and free ammonia. In the low water environment of the cell, the second step is accelerated by RidA.</text>
</comment>
<evidence type="ECO:0000256" key="6">
    <source>
        <dbReference type="ARBA" id="ARBA00010869"/>
    </source>
</evidence>
<accession>U5QKY7</accession>
<dbReference type="NCBIfam" id="NF005454">
    <property type="entry name" value="PRK07048.1"/>
    <property type="match status" value="1"/>
</dbReference>
<evidence type="ECO:0000259" key="13">
    <source>
        <dbReference type="Pfam" id="PF00291"/>
    </source>
</evidence>
<organism evidence="14 15">
    <name type="scientific">Gloeobacter kilaueensis (strain ATCC BAA-2537 / CCAP 1431/1 / ULC 316 / JS1)</name>
    <dbReference type="NCBI Taxonomy" id="1183438"/>
    <lineage>
        <taxon>Bacteria</taxon>
        <taxon>Bacillati</taxon>
        <taxon>Cyanobacteriota</taxon>
        <taxon>Cyanophyceae</taxon>
        <taxon>Gloeobacterales</taxon>
        <taxon>Gloeobacteraceae</taxon>
        <taxon>Gloeobacter</taxon>
    </lineage>
</organism>
<dbReference type="Pfam" id="PF00291">
    <property type="entry name" value="PALP"/>
    <property type="match status" value="1"/>
</dbReference>
<dbReference type="Proteomes" id="UP000017396">
    <property type="component" value="Chromosome"/>
</dbReference>
<dbReference type="GO" id="GO:0004794">
    <property type="term" value="F:threonine deaminase activity"/>
    <property type="evidence" value="ECO:0007669"/>
    <property type="project" value="UniProtKB-EC"/>
</dbReference>
<name>U5QKY7_GLOK1</name>
<dbReference type="GO" id="GO:0070179">
    <property type="term" value="P:D-serine biosynthetic process"/>
    <property type="evidence" value="ECO:0007669"/>
    <property type="project" value="TreeGrafter"/>
</dbReference>
<dbReference type="GO" id="GO:0005524">
    <property type="term" value="F:ATP binding"/>
    <property type="evidence" value="ECO:0007669"/>
    <property type="project" value="TreeGrafter"/>
</dbReference>
<keyword evidence="15" id="KW-1185">Reference proteome</keyword>